<comment type="caution">
    <text evidence="6">The sequence shown here is derived from an EMBL/GenBank/DDBJ whole genome shotgun (WGS) entry which is preliminary data.</text>
</comment>
<dbReference type="UniPathway" id="UPA00392"/>
<dbReference type="AlphaFoldDB" id="A0A7V3REB4"/>
<sequence>MRLEDFDYYLPKSAIAQSPVTPRDHAKLMVIHRDRDEIEHKIFYNIVEYLKPGDLLVLNETKVIRARLIGRKSTGAKIEVFLLKKIDEKRWQTLVRPGSKVKEGNEILFDGARGLCVKHLNDGTRYFEFDVDDSKLEEIGEIPLPPYITKPIENPSEYQTIYAKDPGSVAAPTAGLHFTEQLLDEIKSKGVRILKITLNVGLDTFKPIETEEIEEHKMHTEFYRIPEEVAYEINNRKGRLFAVGTTVVRTLESWAKTGKLYGDTNLYIYPPYEFKVVDALITNFHIPRSSLILLVSAFAGRDKVMGAYKTALEDGYRFFSFGDACLFI</sequence>
<evidence type="ECO:0000256" key="3">
    <source>
        <dbReference type="ARBA" id="ARBA00022691"/>
    </source>
</evidence>
<dbReference type="InterPro" id="IPR036100">
    <property type="entry name" value="QueA_sf"/>
</dbReference>
<gene>
    <name evidence="5 6" type="primary">queA</name>
    <name evidence="6" type="ORF">ENX73_03040</name>
</gene>
<name>A0A7V3REB4_9BACT</name>
<accession>A0A7V3REB4</accession>
<dbReference type="GO" id="GO:0005737">
    <property type="term" value="C:cytoplasm"/>
    <property type="evidence" value="ECO:0007669"/>
    <property type="project" value="UniProtKB-SubCell"/>
</dbReference>
<comment type="similarity">
    <text evidence="5">Belongs to the QueA family.</text>
</comment>
<reference evidence="6" key="1">
    <citation type="journal article" date="2020" name="mSystems">
        <title>Genome- and Community-Level Interaction Insights into Carbon Utilization and Element Cycling Functions of Hydrothermarchaeota in Hydrothermal Sediment.</title>
        <authorList>
            <person name="Zhou Z."/>
            <person name="Liu Y."/>
            <person name="Xu W."/>
            <person name="Pan J."/>
            <person name="Luo Z.H."/>
            <person name="Li M."/>
        </authorList>
    </citation>
    <scope>NUCLEOTIDE SEQUENCE [LARGE SCALE GENOMIC DNA]</scope>
    <source>
        <strain evidence="6">SpSt-966</strain>
    </source>
</reference>
<protein>
    <recommendedName>
        <fullName evidence="5">S-adenosylmethionine:tRNA ribosyltransferase-isomerase</fullName>
        <ecNumber evidence="5">2.4.99.17</ecNumber>
    </recommendedName>
    <alternativeName>
        <fullName evidence="5">Queuosine biosynthesis protein QueA</fullName>
    </alternativeName>
</protein>
<keyword evidence="3 5" id="KW-0949">S-adenosyl-L-methionine</keyword>
<comment type="subcellular location">
    <subcellularLocation>
        <location evidence="5">Cytoplasm</location>
    </subcellularLocation>
</comment>
<keyword evidence="1 5" id="KW-0963">Cytoplasm</keyword>
<dbReference type="Pfam" id="PF02547">
    <property type="entry name" value="Queuosine_synth"/>
    <property type="match status" value="1"/>
</dbReference>
<dbReference type="PANTHER" id="PTHR30307">
    <property type="entry name" value="S-ADENOSYLMETHIONINE:TRNA RIBOSYLTRANSFERASE-ISOMERASE"/>
    <property type="match status" value="1"/>
</dbReference>
<proteinExistence type="inferred from homology"/>
<evidence type="ECO:0000256" key="1">
    <source>
        <dbReference type="ARBA" id="ARBA00022490"/>
    </source>
</evidence>
<dbReference type="InterPro" id="IPR003699">
    <property type="entry name" value="QueA"/>
</dbReference>
<dbReference type="NCBIfam" id="TIGR00113">
    <property type="entry name" value="queA"/>
    <property type="match status" value="1"/>
</dbReference>
<evidence type="ECO:0000256" key="5">
    <source>
        <dbReference type="HAMAP-Rule" id="MF_00113"/>
    </source>
</evidence>
<dbReference type="PANTHER" id="PTHR30307:SF0">
    <property type="entry name" value="S-ADENOSYLMETHIONINE:TRNA RIBOSYLTRANSFERASE-ISOMERASE"/>
    <property type="match status" value="1"/>
</dbReference>
<dbReference type="GO" id="GO:0051075">
    <property type="term" value="F:S-adenosylmethionine:tRNA ribosyltransferase-isomerase activity"/>
    <property type="evidence" value="ECO:0007669"/>
    <property type="project" value="UniProtKB-EC"/>
</dbReference>
<dbReference type="NCBIfam" id="NF001140">
    <property type="entry name" value="PRK00147.1"/>
    <property type="match status" value="1"/>
</dbReference>
<dbReference type="InterPro" id="IPR042118">
    <property type="entry name" value="QueA_dom1"/>
</dbReference>
<comment type="catalytic activity">
    <reaction evidence="5">
        <text>7-aminomethyl-7-carbaguanosine(34) in tRNA + S-adenosyl-L-methionine = epoxyqueuosine(34) in tRNA + adenine + L-methionine + 2 H(+)</text>
        <dbReference type="Rhea" id="RHEA:32155"/>
        <dbReference type="Rhea" id="RHEA-COMP:10342"/>
        <dbReference type="Rhea" id="RHEA-COMP:18582"/>
        <dbReference type="ChEBI" id="CHEBI:15378"/>
        <dbReference type="ChEBI" id="CHEBI:16708"/>
        <dbReference type="ChEBI" id="CHEBI:57844"/>
        <dbReference type="ChEBI" id="CHEBI:59789"/>
        <dbReference type="ChEBI" id="CHEBI:82833"/>
        <dbReference type="ChEBI" id="CHEBI:194443"/>
        <dbReference type="EC" id="2.4.99.17"/>
    </reaction>
</comment>
<evidence type="ECO:0000313" key="6">
    <source>
        <dbReference type="EMBL" id="HGE75084.1"/>
    </source>
</evidence>
<dbReference type="FunFam" id="2.40.10.240:FF:000002">
    <property type="entry name" value="S-adenosylmethionine:tRNA ribosyltransferase-isomerase"/>
    <property type="match status" value="1"/>
</dbReference>
<comment type="subunit">
    <text evidence="5">Monomer.</text>
</comment>
<comment type="function">
    <text evidence="5">Transfers and isomerizes the ribose moiety from AdoMet to the 7-aminomethyl group of 7-deazaguanine (preQ1-tRNA) to give epoxyqueuosine (oQ-tRNA).</text>
</comment>
<dbReference type="Gene3D" id="3.40.1780.10">
    <property type="entry name" value="QueA-like"/>
    <property type="match status" value="1"/>
</dbReference>
<organism evidence="6">
    <name type="scientific">Mesoaciditoga lauensis</name>
    <dbReference type="NCBI Taxonomy" id="1495039"/>
    <lineage>
        <taxon>Bacteria</taxon>
        <taxon>Thermotogati</taxon>
        <taxon>Thermotogota</taxon>
        <taxon>Thermotogae</taxon>
        <taxon>Mesoaciditogales</taxon>
        <taxon>Mesoaciditogaceae</taxon>
        <taxon>Mesoaciditoga</taxon>
    </lineage>
</organism>
<dbReference type="InterPro" id="IPR042119">
    <property type="entry name" value="QueA_dom2"/>
</dbReference>
<keyword evidence="6" id="KW-0328">Glycosyltransferase</keyword>
<dbReference type="EC" id="2.4.99.17" evidence="5"/>
<dbReference type="EMBL" id="DTPE01000124">
    <property type="protein sequence ID" value="HGE75084.1"/>
    <property type="molecule type" value="Genomic_DNA"/>
</dbReference>
<evidence type="ECO:0000256" key="2">
    <source>
        <dbReference type="ARBA" id="ARBA00022679"/>
    </source>
</evidence>
<keyword evidence="4 5" id="KW-0671">Queuosine biosynthesis</keyword>
<keyword evidence="2 5" id="KW-0808">Transferase</keyword>
<dbReference type="HAMAP" id="MF_00113">
    <property type="entry name" value="QueA"/>
    <property type="match status" value="1"/>
</dbReference>
<keyword evidence="6" id="KW-0413">Isomerase</keyword>
<dbReference type="GO" id="GO:0008616">
    <property type="term" value="P:tRNA queuosine(34) biosynthetic process"/>
    <property type="evidence" value="ECO:0007669"/>
    <property type="project" value="UniProtKB-UniRule"/>
</dbReference>
<evidence type="ECO:0000256" key="4">
    <source>
        <dbReference type="ARBA" id="ARBA00022785"/>
    </source>
</evidence>
<dbReference type="SUPFAM" id="SSF111337">
    <property type="entry name" value="QueA-like"/>
    <property type="match status" value="1"/>
</dbReference>
<comment type="pathway">
    <text evidence="5">tRNA modification; tRNA-queuosine biosynthesis.</text>
</comment>
<dbReference type="Gene3D" id="2.40.10.240">
    <property type="entry name" value="QueA-like"/>
    <property type="match status" value="1"/>
</dbReference>